<reference evidence="2" key="1">
    <citation type="journal article" date="2020" name="J Insects Food Feed">
        <title>The yellow mealworm (Tenebrio molitor) genome: a resource for the emerging insects as food and feed industry.</title>
        <authorList>
            <person name="Eriksson T."/>
            <person name="Andere A."/>
            <person name="Kelstrup H."/>
            <person name="Emery V."/>
            <person name="Picard C."/>
        </authorList>
    </citation>
    <scope>NUCLEOTIDE SEQUENCE</scope>
    <source>
        <strain evidence="2">Stoneville</strain>
        <tissue evidence="2">Whole head</tissue>
    </source>
</reference>
<dbReference type="EMBL" id="JABDTM020026193">
    <property type="protein sequence ID" value="KAH0812262.1"/>
    <property type="molecule type" value="Genomic_DNA"/>
</dbReference>
<evidence type="ECO:0000313" key="3">
    <source>
        <dbReference type="Proteomes" id="UP000719412"/>
    </source>
</evidence>
<protein>
    <submittedName>
        <fullName evidence="2">Uncharacterized protein</fullName>
    </submittedName>
</protein>
<dbReference type="GO" id="GO:0008270">
    <property type="term" value="F:zinc ion binding"/>
    <property type="evidence" value="ECO:0007669"/>
    <property type="project" value="InterPro"/>
</dbReference>
<keyword evidence="3" id="KW-1185">Reference proteome</keyword>
<dbReference type="InterPro" id="IPR036875">
    <property type="entry name" value="Znf_CCHC_sf"/>
</dbReference>
<organism evidence="2 3">
    <name type="scientific">Tenebrio molitor</name>
    <name type="common">Yellow mealworm beetle</name>
    <dbReference type="NCBI Taxonomy" id="7067"/>
    <lineage>
        <taxon>Eukaryota</taxon>
        <taxon>Metazoa</taxon>
        <taxon>Ecdysozoa</taxon>
        <taxon>Arthropoda</taxon>
        <taxon>Hexapoda</taxon>
        <taxon>Insecta</taxon>
        <taxon>Pterygota</taxon>
        <taxon>Neoptera</taxon>
        <taxon>Endopterygota</taxon>
        <taxon>Coleoptera</taxon>
        <taxon>Polyphaga</taxon>
        <taxon>Cucujiformia</taxon>
        <taxon>Tenebrionidae</taxon>
        <taxon>Tenebrio</taxon>
    </lineage>
</organism>
<sequence>MLSFMLTLFYSHHYCKNNKSAPWHTYATKSERTHGFVAYGLDNRPHQDDVKTDLEAKCINCKTVYQMKNTKYPLYVVITDKTTLLDLEARAKTIEHIMVRWKKLINRKEIVQCHKCQKWGHAATNCYAAAKCLKCANNHLISECTLKKDVGEDQRKIKCANCSQGHLVNGTDCEKYQQKKNVVERNRTAAAEKRNKQNKTYIPAPSPAINPWTQRTQAVQSSNPRTNKWHETLTKAKTNDNSIWKLAKTFSKRKQTIPPLIANCMEANTNEQKAEAPVERFHNVYKTDDTNATQEQTNIKNEVMRRGSGALSPATHAHSTSHSQTYTTTFIHPWAPFPDGTRTRADLAVVAERVLILPSTTLPSAPRRHTHTSMARRRFLPLKKSSPFGGIRTH</sequence>
<evidence type="ECO:0000313" key="2">
    <source>
        <dbReference type="EMBL" id="KAH0812262.1"/>
    </source>
</evidence>
<feature type="compositionally biased region" description="Basic residues" evidence="1">
    <location>
        <begin position="366"/>
        <end position="381"/>
    </location>
</feature>
<comment type="caution">
    <text evidence="2">The sequence shown here is derived from an EMBL/GenBank/DDBJ whole genome shotgun (WGS) entry which is preliminary data.</text>
</comment>
<evidence type="ECO:0000256" key="1">
    <source>
        <dbReference type="SAM" id="MobiDB-lite"/>
    </source>
</evidence>
<feature type="region of interest" description="Disordered" evidence="1">
    <location>
        <begin position="362"/>
        <end position="394"/>
    </location>
</feature>
<proteinExistence type="predicted"/>
<reference evidence="2" key="2">
    <citation type="submission" date="2021-08" db="EMBL/GenBank/DDBJ databases">
        <authorList>
            <person name="Eriksson T."/>
        </authorList>
    </citation>
    <scope>NUCLEOTIDE SEQUENCE</scope>
    <source>
        <strain evidence="2">Stoneville</strain>
        <tissue evidence="2">Whole head</tissue>
    </source>
</reference>
<feature type="region of interest" description="Disordered" evidence="1">
    <location>
        <begin position="189"/>
        <end position="209"/>
    </location>
</feature>
<dbReference type="GO" id="GO:0003676">
    <property type="term" value="F:nucleic acid binding"/>
    <property type="evidence" value="ECO:0007669"/>
    <property type="project" value="InterPro"/>
</dbReference>
<dbReference type="Proteomes" id="UP000719412">
    <property type="component" value="Unassembled WGS sequence"/>
</dbReference>
<dbReference type="SUPFAM" id="SSF57756">
    <property type="entry name" value="Retrovirus zinc finger-like domains"/>
    <property type="match status" value="1"/>
</dbReference>
<dbReference type="AlphaFoldDB" id="A0A8J6HD80"/>
<gene>
    <name evidence="2" type="ORF">GEV33_010529</name>
</gene>
<accession>A0A8J6HD80</accession>
<name>A0A8J6HD80_TENMO</name>